<proteinExistence type="predicted"/>
<reference evidence="2" key="1">
    <citation type="journal article" date="2022" name="Microorganisms">
        <title>Two New Species of Filamentous Sulfur Bacteria of the Genus Thiothrix, Thiothrix winogradskyi sp. nov. and 'Candidatus Thiothrix sulfatifontis' sp. nov.</title>
        <authorList>
            <person name="Ravin N.V."/>
            <person name="Rossetti S."/>
            <person name="Beletsky A.V."/>
            <person name="Kadnikov V.V."/>
            <person name="Rudenko T.S."/>
            <person name="Smolyakov D.D."/>
            <person name="Moskvitina M.I."/>
            <person name="Gureeva M.V."/>
            <person name="Mardanov A.V."/>
            <person name="Grabovich M.Y."/>
        </authorList>
    </citation>
    <scope>NUCLEOTIDE SEQUENCE</scope>
    <source>
        <strain evidence="2">CT3</strain>
    </source>
</reference>
<feature type="transmembrane region" description="Helical" evidence="1">
    <location>
        <begin position="309"/>
        <end position="329"/>
    </location>
</feature>
<evidence type="ECO:0000313" key="2">
    <source>
        <dbReference type="EMBL" id="UJS25616.1"/>
    </source>
</evidence>
<evidence type="ECO:0000256" key="1">
    <source>
        <dbReference type="SAM" id="Phobius"/>
    </source>
</evidence>
<keyword evidence="1" id="KW-1133">Transmembrane helix</keyword>
<evidence type="ECO:0000313" key="3">
    <source>
        <dbReference type="Proteomes" id="UP001054801"/>
    </source>
</evidence>
<dbReference type="RefSeq" id="WP_236500913.1">
    <property type="nucleotide sequence ID" value="NZ_CP091244.1"/>
</dbReference>
<organism evidence="2 3">
    <name type="scientific">Thiothrix winogradskyi</name>
    <dbReference type="NCBI Taxonomy" id="96472"/>
    <lineage>
        <taxon>Bacteria</taxon>
        <taxon>Pseudomonadati</taxon>
        <taxon>Pseudomonadota</taxon>
        <taxon>Gammaproteobacteria</taxon>
        <taxon>Thiotrichales</taxon>
        <taxon>Thiotrichaceae</taxon>
        <taxon>Thiothrix</taxon>
    </lineage>
</organism>
<accession>A0ABY3T4D0</accession>
<keyword evidence="1" id="KW-0472">Membrane</keyword>
<dbReference type="Proteomes" id="UP001054801">
    <property type="component" value="Chromosome"/>
</dbReference>
<gene>
    <name evidence="2" type="ORF">L2Y54_06120</name>
</gene>
<sequence>MPESQNCFYPSPRVGDKVSKTVMLAMLFGGSTVTLLVSASSGNSLFSILMAVFFVLLTLVMLVAVVEMRQFWYRFGEMPLLLDPFPGAIGGQVGGKIQLCSPPKQSQCSVVLSCLYQENLIWQQESVARYANLSGGNAWLFCFDVPDDLPASVSKPDSDAPYVWRLVLKLGEGTLLLRGSEGNWVYEIPVLPTRQRSAIHPDDWVKSPAGVLPTLTPDQCEAAGFPAGASVVHYRMFGDQFIPAALVGFLGLMAVTGAVLAADTTLVGMMSLVFFGSAGMLLIWIGTTLLFTSLTVVMDGSNLSVKHAFLGWTIDFIAVPYASIASIQMQDSGHSRFIRQNGQNLPNYRVVAQLANGSSLPLTQVIEGEAVAGQAVAYFKAAMMR</sequence>
<feature type="transmembrane region" description="Helical" evidence="1">
    <location>
        <begin position="21"/>
        <end position="39"/>
    </location>
</feature>
<feature type="transmembrane region" description="Helical" evidence="1">
    <location>
        <begin position="241"/>
        <end position="262"/>
    </location>
</feature>
<keyword evidence="1" id="KW-0812">Transmembrane</keyword>
<dbReference type="EMBL" id="CP091244">
    <property type="protein sequence ID" value="UJS25616.1"/>
    <property type="molecule type" value="Genomic_DNA"/>
</dbReference>
<keyword evidence="3" id="KW-1185">Reference proteome</keyword>
<feature type="transmembrane region" description="Helical" evidence="1">
    <location>
        <begin position="274"/>
        <end position="297"/>
    </location>
</feature>
<name>A0ABY3T4D0_9GAMM</name>
<feature type="transmembrane region" description="Helical" evidence="1">
    <location>
        <begin position="45"/>
        <end position="66"/>
    </location>
</feature>
<protein>
    <submittedName>
        <fullName evidence="2">Uncharacterized protein</fullName>
    </submittedName>
</protein>